<dbReference type="Proteomes" id="UP000297567">
    <property type="component" value="Unassembled WGS sequence"/>
</dbReference>
<reference evidence="1" key="1">
    <citation type="journal article" date="2019" name="PLoS Negl. Trop. Dis.">
        <title>Revisiting the worldwide diversity of Leptospira species in the environment.</title>
        <authorList>
            <person name="Vincent A.T."/>
            <person name="Schiettekatte O."/>
            <person name="Bourhy P."/>
            <person name="Veyrier F.J."/>
            <person name="Picardeau M."/>
        </authorList>
    </citation>
    <scope>NUCLEOTIDE SEQUENCE [LARGE SCALE GENOMIC DNA]</scope>
    <source>
        <strain evidence="1">201702451</strain>
    </source>
</reference>
<evidence type="ECO:0000313" key="2">
    <source>
        <dbReference type="Proteomes" id="UP000297567"/>
    </source>
</evidence>
<protein>
    <submittedName>
        <fullName evidence="1">Uncharacterized protein</fullName>
    </submittedName>
</protein>
<name>A0A4Z1A2T7_9LEPT</name>
<gene>
    <name evidence="1" type="ORF">EHQ62_17050</name>
</gene>
<organism evidence="1 2">
    <name type="scientific">Leptospira jelokensis</name>
    <dbReference type="NCBI Taxonomy" id="2484931"/>
    <lineage>
        <taxon>Bacteria</taxon>
        <taxon>Pseudomonadati</taxon>
        <taxon>Spirochaetota</taxon>
        <taxon>Spirochaetia</taxon>
        <taxon>Leptospirales</taxon>
        <taxon>Leptospiraceae</taxon>
        <taxon>Leptospira</taxon>
    </lineage>
</organism>
<comment type="caution">
    <text evidence="1">The sequence shown here is derived from an EMBL/GenBank/DDBJ whole genome shotgun (WGS) entry which is preliminary data.</text>
</comment>
<accession>A0A4Z1A2T7</accession>
<dbReference type="EMBL" id="RQGH01000035">
    <property type="protein sequence ID" value="TGL58603.1"/>
    <property type="molecule type" value="Genomic_DNA"/>
</dbReference>
<dbReference type="RefSeq" id="WP_135645066.1">
    <property type="nucleotide sequence ID" value="NZ_RQGH01000035.1"/>
</dbReference>
<proteinExistence type="predicted"/>
<evidence type="ECO:0000313" key="1">
    <source>
        <dbReference type="EMBL" id="TGL58603.1"/>
    </source>
</evidence>
<keyword evidence="2" id="KW-1185">Reference proteome</keyword>
<sequence>MIRESPFHPYRFVRELQYAYALYFLSLQFALLGNSDSSIKIKIEKGFFSSTKEIFGKIRSGFFGDLLQKPKFKGPSINVSYNPEIDYKKIPKANGVLEFPEGTLKREELEEADKAIFDFLASDWNDIYQQTRDKATVIGHISEFMIGKGAKVKDIKQMSIPEFNSELTNKYSLPGLDQIEDLMKETGLDKDRAYQLIYAQAKGAEWLAVYDENYKRSGKAYELITKMYRQQISEALIKGATLSDIRSVLVSPDDDEIKEAIGLFEEGLTEKERLRREADYEFVVRKHLNRDMQRFAFTEVQINYNNGLLLRLANETDREMGTYVRFTKG</sequence>
<dbReference type="AlphaFoldDB" id="A0A4Z1A2T7"/>